<feature type="binding site" evidence="10">
    <location>
        <position position="60"/>
    </location>
    <ligand>
        <name>[4Fe-4S] cluster</name>
        <dbReference type="ChEBI" id="CHEBI:49883"/>
        <label>1</label>
        <note>ligand shared between dimeric partners</note>
    </ligand>
</feature>
<evidence type="ECO:0000256" key="4">
    <source>
        <dbReference type="ARBA" id="ARBA00022723"/>
    </source>
</evidence>
<feature type="binding site" evidence="10">
    <location>
        <position position="320"/>
    </location>
    <ligand>
        <name>[Ni-4Fe-4S] cluster</name>
        <dbReference type="ChEBI" id="CHEBI:47739"/>
    </ligand>
</feature>
<dbReference type="InterPro" id="IPR016101">
    <property type="entry name" value="CO_DH_a-bundle"/>
</dbReference>
<feature type="binding site" evidence="10">
    <location>
        <position position="551"/>
    </location>
    <ligand>
        <name>[Ni-4Fe-4S] cluster</name>
        <dbReference type="ChEBI" id="CHEBI:47739"/>
    </ligand>
</feature>
<gene>
    <name evidence="12" type="primary">cooS</name>
    <name evidence="12" type="ORF">GFC01_16730</name>
</gene>
<evidence type="ECO:0000256" key="5">
    <source>
        <dbReference type="ARBA" id="ARBA00023002"/>
    </source>
</evidence>
<dbReference type="EMBL" id="WHYR01000074">
    <property type="protein sequence ID" value="MQL53871.1"/>
    <property type="molecule type" value="Genomic_DNA"/>
</dbReference>
<protein>
    <recommendedName>
        <fullName evidence="9">Carbon monoxide dehydrogenase</fullName>
        <ecNumber evidence="9">1.2.7.4</ecNumber>
    </recommendedName>
</protein>
<dbReference type="InterPro" id="IPR010047">
    <property type="entry name" value="CODH"/>
</dbReference>
<evidence type="ECO:0000256" key="3">
    <source>
        <dbReference type="ARBA" id="ARBA00022596"/>
    </source>
</evidence>
<comment type="caution">
    <text evidence="12">The sequence shown here is derived from an EMBL/GenBank/DDBJ whole genome shotgun (WGS) entry which is preliminary data.</text>
</comment>
<comment type="cofactor">
    <cofactor evidence="1">
        <name>[4Fe-4S] cluster</name>
        <dbReference type="ChEBI" id="CHEBI:49883"/>
    </cofactor>
</comment>
<dbReference type="EC" id="1.2.7.4" evidence="9"/>
<dbReference type="GO" id="GO:0043885">
    <property type="term" value="F:anaerobic carbon-monoxide dehydrogenase activity"/>
    <property type="evidence" value="ECO:0007669"/>
    <property type="project" value="UniProtKB-UniRule"/>
</dbReference>
<feature type="binding site" evidence="10">
    <location>
        <position position="68"/>
    </location>
    <ligand>
        <name>[4Fe-4S] cluster</name>
        <dbReference type="ChEBI" id="CHEBI:49883"/>
        <label>1</label>
        <note>ligand shared between dimeric partners</note>
    </ligand>
</feature>
<accession>A0A6N7IVE0</accession>
<dbReference type="InterPro" id="IPR004137">
    <property type="entry name" value="HCP/CODH"/>
</dbReference>
<evidence type="ECO:0000256" key="9">
    <source>
        <dbReference type="PIRNR" id="PIRNR005023"/>
    </source>
</evidence>
<dbReference type="GO" id="GO:0050418">
    <property type="term" value="F:hydroxylamine reductase activity"/>
    <property type="evidence" value="ECO:0007669"/>
    <property type="project" value="TreeGrafter"/>
</dbReference>
<sequence length="675" mass="73097">MPRFRDPGLTSRPSDRTPRVIDPKSIKRSVDPAVLEMIDVASERGVTTAFDRVVAQQPQCQFGYRGICCRFCMMGPCRIKAEEGPGSRGICGANSWTIVARSVGLMILTGCASHAQHGNHMAHVLHMIAHGEAPDYTIKDPDKLVRLCRQLDIQTEGKDTLTLAGEFAAKAREDFSRLKGEGESVWTVKKQIAPRIERYRSHMVMPHGIHATISDLVTQAHVGMDNDPVNLVFSAVRVGLADLAGKWIATDISDVVFGTPQPVVSEANMGVLKPDQVNIIVHGHNPLLSEMIVAAAREPAMVAEARAAGAAGINLAGICCTGNEVLMRQGVPIVTSFSSQELAICTGAVDAMVVDVQCIMPGLNTVAQCFGTRLITTSDIVKNPGTMHIDYQEARAMENAREVIRQGIEAFKERGSRPVHIPNVKNKVVAGWSLEAIFALFKTVNPDKPVRVLNEAILSGELKGVILMAGCNNLKTFQDQAHIEIARAMLKNDVFVISTGCHAQACAKAGLMDPARVDELCGPGLKKFYQRIGEKAELKYGLPPVFHIGSCVDNSRAAELLMLMAEDLGVDTPKVPFVASAPEAMSGKATSIGTWAVTIGLPTHVGTMPPVEGSDLIYSILTQIAGDVFGGYFILEPDIEVAIQKLLNALEYRTWKLGVHRQVAEDFETALCQNW</sequence>
<keyword evidence="13" id="KW-1185">Reference proteome</keyword>
<keyword evidence="3 10" id="KW-0533">Nickel</keyword>
<dbReference type="Gene3D" id="1.20.1270.30">
    <property type="match status" value="1"/>
</dbReference>
<keyword evidence="7 9" id="KW-0411">Iron-sulfur</keyword>
<dbReference type="GO" id="GO:0042542">
    <property type="term" value="P:response to hydrogen peroxide"/>
    <property type="evidence" value="ECO:0007669"/>
    <property type="project" value="TreeGrafter"/>
</dbReference>
<keyword evidence="5 9" id="KW-0560">Oxidoreductase</keyword>
<dbReference type="GO" id="GO:0004601">
    <property type="term" value="F:peroxidase activity"/>
    <property type="evidence" value="ECO:0007669"/>
    <property type="project" value="TreeGrafter"/>
</dbReference>
<evidence type="ECO:0000256" key="2">
    <source>
        <dbReference type="ARBA" id="ARBA00022485"/>
    </source>
</evidence>
<evidence type="ECO:0000256" key="1">
    <source>
        <dbReference type="ARBA" id="ARBA00001966"/>
    </source>
</evidence>
<dbReference type="Proteomes" id="UP000441717">
    <property type="component" value="Unassembled WGS sequence"/>
</dbReference>
<dbReference type="Gene3D" id="3.40.50.2030">
    <property type="match status" value="2"/>
</dbReference>
<dbReference type="PANTHER" id="PTHR30109">
    <property type="entry name" value="HYDROXYLAMINE REDUCTASE"/>
    <property type="match status" value="1"/>
</dbReference>
<evidence type="ECO:0000313" key="12">
    <source>
        <dbReference type="EMBL" id="MQL53871.1"/>
    </source>
</evidence>
<reference evidence="12 13" key="1">
    <citation type="submission" date="2019-10" db="EMBL/GenBank/DDBJ databases">
        <title>Comparative genomics of sulfur disproportionating microorganisms.</title>
        <authorList>
            <person name="Ward L.M."/>
            <person name="Bertran E."/>
            <person name="Johnston D."/>
        </authorList>
    </citation>
    <scope>NUCLEOTIDE SEQUENCE [LARGE SCALE GENOMIC DNA]</scope>
    <source>
        <strain evidence="12 13">DSM 14055</strain>
    </source>
</reference>
<dbReference type="GO" id="GO:0051539">
    <property type="term" value="F:4 iron, 4 sulfur cluster binding"/>
    <property type="evidence" value="ECO:0007669"/>
    <property type="project" value="UniProtKB-UniRule"/>
</dbReference>
<evidence type="ECO:0000256" key="6">
    <source>
        <dbReference type="ARBA" id="ARBA00023004"/>
    </source>
</evidence>
<feature type="binding site" evidence="10">
    <location>
        <position position="501"/>
    </location>
    <ligand>
        <name>[Ni-4Fe-4S] cluster</name>
        <dbReference type="ChEBI" id="CHEBI:47739"/>
    </ligand>
</feature>
<evidence type="ECO:0000256" key="10">
    <source>
        <dbReference type="PIRSR" id="PIRSR005023-1"/>
    </source>
</evidence>
<dbReference type="OrthoDB" id="5478720at2"/>
<dbReference type="GO" id="GO:0016151">
    <property type="term" value="F:nickel cation binding"/>
    <property type="evidence" value="ECO:0007669"/>
    <property type="project" value="InterPro"/>
</dbReference>
<feature type="binding site" evidence="10">
    <location>
        <position position="91"/>
    </location>
    <ligand>
        <name>[4Fe-4S] cluster</name>
        <dbReference type="ChEBI" id="CHEBI:49883"/>
        <label>2</label>
    </ligand>
</feature>
<dbReference type="SUPFAM" id="SSF56821">
    <property type="entry name" value="Prismane protein-like"/>
    <property type="match status" value="1"/>
</dbReference>
<name>A0A6N7IVE0_9FIRM</name>
<keyword evidence="6 9" id="KW-0408">Iron</keyword>
<dbReference type="AlphaFoldDB" id="A0A6N7IVE0"/>
<dbReference type="InterPro" id="IPR011254">
    <property type="entry name" value="Prismane-like_sf"/>
</dbReference>
<keyword evidence="4 9" id="KW-0479">Metal-binding</keyword>
<evidence type="ECO:0000313" key="13">
    <source>
        <dbReference type="Proteomes" id="UP000441717"/>
    </source>
</evidence>
<dbReference type="InterPro" id="IPR016099">
    <property type="entry name" value="Prismane-like_a/b-sand"/>
</dbReference>
<dbReference type="NCBIfam" id="TIGR01702">
    <property type="entry name" value="CO_DH_cata"/>
    <property type="match status" value="1"/>
</dbReference>
<evidence type="ECO:0000256" key="8">
    <source>
        <dbReference type="ARBA" id="ARBA00048733"/>
    </source>
</evidence>
<dbReference type="RefSeq" id="WP_152948323.1">
    <property type="nucleotide sequence ID" value="NZ_WHYR01000074.1"/>
</dbReference>
<proteinExistence type="predicted"/>
<dbReference type="PIRSF" id="PIRSF005023">
    <property type="entry name" value="CODH"/>
    <property type="match status" value="1"/>
</dbReference>
<feature type="binding site" evidence="10">
    <location>
        <position position="77"/>
    </location>
    <ligand>
        <name>[4Fe-4S] cluster</name>
        <dbReference type="ChEBI" id="CHEBI:49883"/>
        <label>2</label>
    </ligand>
</feature>
<feature type="binding site" evidence="10">
    <location>
        <position position="72"/>
    </location>
    <ligand>
        <name>[4Fe-4S] cluster</name>
        <dbReference type="ChEBI" id="CHEBI:49883"/>
        <label>2</label>
    </ligand>
</feature>
<evidence type="ECO:0000256" key="11">
    <source>
        <dbReference type="SAM" id="MobiDB-lite"/>
    </source>
</evidence>
<feature type="binding site" evidence="10">
    <location>
        <position position="284"/>
    </location>
    <ligand>
        <name>[Ni-4Fe-4S] cluster</name>
        <dbReference type="ChEBI" id="CHEBI:47739"/>
    </ligand>
</feature>
<dbReference type="Pfam" id="PF03063">
    <property type="entry name" value="Prismane"/>
    <property type="match status" value="1"/>
</dbReference>
<feature type="binding site" evidence="10">
    <location>
        <position position="471"/>
    </location>
    <ligand>
        <name>[Ni-4Fe-4S] cluster</name>
        <dbReference type="ChEBI" id="CHEBI:47739"/>
    </ligand>
</feature>
<organism evidence="12 13">
    <name type="scientific">Desulfofundulus thermobenzoicus</name>
    <dbReference type="NCBI Taxonomy" id="29376"/>
    <lineage>
        <taxon>Bacteria</taxon>
        <taxon>Bacillati</taxon>
        <taxon>Bacillota</taxon>
        <taxon>Clostridia</taxon>
        <taxon>Eubacteriales</taxon>
        <taxon>Peptococcaceae</taxon>
        <taxon>Desulfofundulus</taxon>
    </lineage>
</organism>
<comment type="catalytic activity">
    <reaction evidence="8 9">
        <text>CO + 2 oxidized [2Fe-2S]-[ferredoxin] + H2O = 2 reduced [2Fe-2S]-[ferredoxin] + CO2 + 2 H(+)</text>
        <dbReference type="Rhea" id="RHEA:21040"/>
        <dbReference type="Rhea" id="RHEA-COMP:10000"/>
        <dbReference type="Rhea" id="RHEA-COMP:10001"/>
        <dbReference type="ChEBI" id="CHEBI:15377"/>
        <dbReference type="ChEBI" id="CHEBI:15378"/>
        <dbReference type="ChEBI" id="CHEBI:16526"/>
        <dbReference type="ChEBI" id="CHEBI:17245"/>
        <dbReference type="ChEBI" id="CHEBI:33737"/>
        <dbReference type="ChEBI" id="CHEBI:33738"/>
        <dbReference type="EC" id="1.2.7.4"/>
    </reaction>
</comment>
<feature type="binding site" evidence="10">
    <location>
        <position position="69"/>
    </location>
    <ligand>
        <name>[4Fe-4S] cluster</name>
        <dbReference type="ChEBI" id="CHEBI:49883"/>
        <label>2</label>
    </ligand>
</feature>
<dbReference type="PANTHER" id="PTHR30109:SF4">
    <property type="entry name" value="CARBON MONOXIDE DEHYDROGENASE"/>
    <property type="match status" value="1"/>
</dbReference>
<keyword evidence="2 9" id="KW-0004">4Fe-4S</keyword>
<feature type="binding site" evidence="10">
    <location>
        <position position="358"/>
    </location>
    <ligand>
        <name>[Ni-4Fe-4S] cluster</name>
        <dbReference type="ChEBI" id="CHEBI:47739"/>
    </ligand>
</feature>
<evidence type="ECO:0000256" key="7">
    <source>
        <dbReference type="ARBA" id="ARBA00023014"/>
    </source>
</evidence>
<feature type="region of interest" description="Disordered" evidence="11">
    <location>
        <begin position="1"/>
        <end position="21"/>
    </location>
</feature>
<dbReference type="GO" id="GO:0006091">
    <property type="term" value="P:generation of precursor metabolites and energy"/>
    <property type="evidence" value="ECO:0007669"/>
    <property type="project" value="InterPro"/>
</dbReference>